<dbReference type="PANTHER" id="PTHR14969:SF13">
    <property type="entry name" value="AT30094P"/>
    <property type="match status" value="1"/>
</dbReference>
<reference evidence="3 4" key="1">
    <citation type="submission" date="2013-02" db="EMBL/GenBank/DDBJ databases">
        <title>Genome sequence of Clostridium saccharoperbutylacetonicum N1-4(HMT).</title>
        <authorList>
            <person name="Poehlein A."/>
            <person name="Daniel R."/>
        </authorList>
    </citation>
    <scope>NUCLEOTIDE SEQUENCE [LARGE SCALE GENOMIC DNA]</scope>
    <source>
        <strain evidence="4">N1-4(HMT)</strain>
    </source>
</reference>
<dbReference type="InterPro" id="IPR036938">
    <property type="entry name" value="PAP2/HPO_sf"/>
</dbReference>
<evidence type="ECO:0000313" key="4">
    <source>
        <dbReference type="Proteomes" id="UP000011728"/>
    </source>
</evidence>
<dbReference type="CDD" id="cd01610">
    <property type="entry name" value="PAP2_like"/>
    <property type="match status" value="1"/>
</dbReference>
<dbReference type="Pfam" id="PF01569">
    <property type="entry name" value="PAP2"/>
    <property type="match status" value="1"/>
</dbReference>
<dbReference type="STRING" id="36745.CLSAP_05000"/>
<dbReference type="EMBL" id="CP004121">
    <property type="protein sequence ID" value="AGF54294.1"/>
    <property type="molecule type" value="Genomic_DNA"/>
</dbReference>
<feature type="transmembrane region" description="Helical" evidence="1">
    <location>
        <begin position="52"/>
        <end position="77"/>
    </location>
</feature>
<dbReference type="PATRIC" id="fig|931276.5.peg.458"/>
<protein>
    <submittedName>
        <fullName evidence="3">PAP2 superfamily</fullName>
    </submittedName>
</protein>
<dbReference type="InterPro" id="IPR000326">
    <property type="entry name" value="PAP2/HPO"/>
</dbReference>
<dbReference type="Proteomes" id="UP000011728">
    <property type="component" value="Chromosome"/>
</dbReference>
<dbReference type="Gene3D" id="1.20.144.10">
    <property type="entry name" value="Phosphatidic acid phosphatase type 2/haloperoxidase"/>
    <property type="match status" value="1"/>
</dbReference>
<dbReference type="AlphaFoldDB" id="M1M8N7"/>
<name>M1M8N7_9CLOT</name>
<gene>
    <name evidence="3" type="ORF">Cspa_c04960</name>
</gene>
<keyword evidence="4" id="KW-1185">Reference proteome</keyword>
<evidence type="ECO:0000259" key="2">
    <source>
        <dbReference type="SMART" id="SM00014"/>
    </source>
</evidence>
<accession>M1M8N7</accession>
<keyword evidence="1" id="KW-0472">Membrane</keyword>
<feature type="transmembrane region" description="Helical" evidence="1">
    <location>
        <begin position="145"/>
        <end position="165"/>
    </location>
</feature>
<sequence length="320" mass="35982">MHKSREMEGVTLEGKEIFTDKFIKITLVVMAGLLIVGTIFDKSLAFLASNTNSYWAAFLQDAGAIPNVIIPVLAGEIIYQKSKRLETNAVIKVICCTFAFLFPLTRFWDYFIEMLGQVGQAIMNYQAGAAVGISNKYKFVVDNSLNGIMFVIGYIVLYAIFHLLIQKFWLNKLEDLQVNRLVFIGIAGVFIDTATAEIVNQIKDYISRPRPLLITSGKEAFESWFNINGMLGKGDYTSFPSGHTRCFVMSFFLPLFVNPANFNLKKKIMIFAIIYSVIGGFSRLVMEKHFLTDVTMAGLIAVIGIFCVVKLCNLEKEKFL</sequence>
<dbReference type="eggNOG" id="COG0671">
    <property type="taxonomic scope" value="Bacteria"/>
</dbReference>
<keyword evidence="1" id="KW-1133">Transmembrane helix</keyword>
<feature type="transmembrane region" description="Helical" evidence="1">
    <location>
        <begin position="291"/>
        <end position="312"/>
    </location>
</feature>
<evidence type="ECO:0000313" key="3">
    <source>
        <dbReference type="EMBL" id="AGF54294.1"/>
    </source>
</evidence>
<dbReference type="SUPFAM" id="SSF48317">
    <property type="entry name" value="Acid phosphatase/Vanadium-dependent haloperoxidase"/>
    <property type="match status" value="1"/>
</dbReference>
<feature type="transmembrane region" description="Helical" evidence="1">
    <location>
        <begin position="21"/>
        <end position="40"/>
    </location>
</feature>
<evidence type="ECO:0000256" key="1">
    <source>
        <dbReference type="SAM" id="Phobius"/>
    </source>
</evidence>
<dbReference type="OrthoDB" id="1653251at2"/>
<dbReference type="HOGENOM" id="CLU_065105_0_0_9"/>
<feature type="transmembrane region" description="Helical" evidence="1">
    <location>
        <begin position="268"/>
        <end position="285"/>
    </location>
</feature>
<organism evidence="3 4">
    <name type="scientific">Clostridium saccharoperbutylacetonicum N1-4(HMT)</name>
    <dbReference type="NCBI Taxonomy" id="931276"/>
    <lineage>
        <taxon>Bacteria</taxon>
        <taxon>Bacillati</taxon>
        <taxon>Bacillota</taxon>
        <taxon>Clostridia</taxon>
        <taxon>Eubacteriales</taxon>
        <taxon>Clostridiaceae</taxon>
        <taxon>Clostridium</taxon>
    </lineage>
</organism>
<dbReference type="SMART" id="SM00014">
    <property type="entry name" value="acidPPc"/>
    <property type="match status" value="1"/>
</dbReference>
<keyword evidence="1" id="KW-0812">Transmembrane</keyword>
<dbReference type="PANTHER" id="PTHR14969">
    <property type="entry name" value="SPHINGOSINE-1-PHOSPHATE PHOSPHOHYDROLASE"/>
    <property type="match status" value="1"/>
</dbReference>
<feature type="domain" description="Phosphatidic acid phosphatase type 2/haloperoxidase" evidence="2">
    <location>
        <begin position="184"/>
        <end position="310"/>
    </location>
</feature>
<dbReference type="RefSeq" id="WP_015390620.1">
    <property type="nucleotide sequence ID" value="NC_020291.1"/>
</dbReference>
<dbReference type="KEGG" id="csr:Cspa_c04960"/>
<proteinExistence type="predicted"/>